<feature type="chain" id="PRO_5004125587" evidence="4">
    <location>
        <begin position="24"/>
        <end position="349"/>
    </location>
</feature>
<dbReference type="Pfam" id="PF03403">
    <property type="entry name" value="PAF-AH_p_II"/>
    <property type="match status" value="1"/>
</dbReference>
<keyword evidence="4" id="KW-0732">Signal</keyword>
<reference evidence="5 6" key="1">
    <citation type="journal article" date="2012" name="BMC Genomics">
        <title>Genomic basis of broad host range and environmental adaptability of Rhizobium tropici CIAT 899 and Rhizobium sp. PRF 81 which are used in inoculants for common bean (Phaseolus vulgaris L.).</title>
        <authorList>
            <person name="Ormeno-Orrillo E."/>
            <person name="Menna P."/>
            <person name="Almeida L.G."/>
            <person name="Ollero F.J."/>
            <person name="Nicolas M.F."/>
            <person name="Pains Rodrigues E."/>
            <person name="Shigueyoshi Nakatani A."/>
            <person name="Silva Batista J.S."/>
            <person name="Oliveira Chueire L.M."/>
            <person name="Souza R.C."/>
            <person name="Ribeiro Vasconcelos A.T."/>
            <person name="Megias M."/>
            <person name="Hungria M."/>
            <person name="Martinez-Romero E."/>
        </authorList>
    </citation>
    <scope>NUCLEOTIDE SEQUENCE [LARGE SCALE GENOMIC DNA]</scope>
    <source>
        <strain evidence="5 6">PRF 81</strain>
    </source>
</reference>
<feature type="signal peptide" evidence="4">
    <location>
        <begin position="1"/>
        <end position="23"/>
    </location>
</feature>
<dbReference type="InterPro" id="IPR016986">
    <property type="entry name" value="UCP031982_abhydr"/>
</dbReference>
<dbReference type="AlphaFoldDB" id="N6U8J9"/>
<evidence type="ECO:0000313" key="5">
    <source>
        <dbReference type="EMBL" id="ENN88904.1"/>
    </source>
</evidence>
<evidence type="ECO:0000256" key="2">
    <source>
        <dbReference type="ARBA" id="ARBA00022963"/>
    </source>
</evidence>
<dbReference type="Gene3D" id="3.40.50.1820">
    <property type="entry name" value="alpha/beta hydrolase"/>
    <property type="match status" value="1"/>
</dbReference>
<sequence>MKVRAMFCVAVTPMLMMQYPAGANESVGVHQIVVPSKERGNNLDVTVWYPAKSGGTAAVLGESMFFVGTPAMRDAPISDGKFPLILLSHGAGLAGNPEAMSWIATPLAQQGFVVASPTHPGNSGKNRSAAETMKVWLRPDDLTETLNAMETEALFKTNLSQGKIGALGLSMGGSTALAIAGARMEPKLLASYCDTDKLNPSLCGWIRQSGVDLHAMNLQLAGRDNEDKRIRFAMAIDPAPIDIFDFKSFSDISIPVDIVNLGQPGKIPLTADASKVAKAIPTARYTTIEDASHYSMFADCKPGASAIVLSEKIGDPICTDGGGRPRKEIHAQLISMTIAAFSRALKTGP</sequence>
<dbReference type="OrthoDB" id="9814760at2"/>
<dbReference type="PANTHER" id="PTHR10272">
    <property type="entry name" value="PLATELET-ACTIVATING FACTOR ACETYLHYDROLASE"/>
    <property type="match status" value="1"/>
</dbReference>
<dbReference type="PIRSF" id="PIRSF031982">
    <property type="entry name" value="UCP031982_abhydr"/>
    <property type="match status" value="1"/>
</dbReference>
<dbReference type="GO" id="GO:0016042">
    <property type="term" value="P:lipid catabolic process"/>
    <property type="evidence" value="ECO:0007669"/>
    <property type="project" value="UniProtKB-KW"/>
</dbReference>
<dbReference type="InterPro" id="IPR029058">
    <property type="entry name" value="AB_hydrolase_fold"/>
</dbReference>
<keyword evidence="2" id="KW-0442">Lipid degradation</keyword>
<dbReference type="RefSeq" id="WP_004109594.1">
    <property type="nucleotide sequence ID" value="NZ_AQHN01000011.1"/>
</dbReference>
<dbReference type="EMBL" id="AQHN01000011">
    <property type="protein sequence ID" value="ENN88904.1"/>
    <property type="molecule type" value="Genomic_DNA"/>
</dbReference>
<dbReference type="Proteomes" id="UP000012429">
    <property type="component" value="Unassembled WGS sequence"/>
</dbReference>
<gene>
    <name evidence="5" type="ORF">RHSP_10735</name>
</gene>
<evidence type="ECO:0000256" key="4">
    <source>
        <dbReference type="SAM" id="SignalP"/>
    </source>
</evidence>
<organism evidence="5 6">
    <name type="scientific">Rhizobium freirei PRF 81</name>
    <dbReference type="NCBI Taxonomy" id="363754"/>
    <lineage>
        <taxon>Bacteria</taxon>
        <taxon>Pseudomonadati</taxon>
        <taxon>Pseudomonadota</taxon>
        <taxon>Alphaproteobacteria</taxon>
        <taxon>Hyphomicrobiales</taxon>
        <taxon>Rhizobiaceae</taxon>
        <taxon>Rhizobium/Agrobacterium group</taxon>
        <taxon>Rhizobium</taxon>
    </lineage>
</organism>
<dbReference type="PATRIC" id="fig|363754.4.peg.916"/>
<proteinExistence type="predicted"/>
<dbReference type="GO" id="GO:0003847">
    <property type="term" value="F:1-alkyl-2-acetylglycerophosphocholine esterase activity"/>
    <property type="evidence" value="ECO:0007669"/>
    <property type="project" value="TreeGrafter"/>
</dbReference>
<comment type="caution">
    <text evidence="5">The sequence shown here is derived from an EMBL/GenBank/DDBJ whole genome shotgun (WGS) entry which is preliminary data.</text>
</comment>
<keyword evidence="3" id="KW-0443">Lipid metabolism</keyword>
<name>N6U8J9_9HYPH</name>
<evidence type="ECO:0000256" key="3">
    <source>
        <dbReference type="ARBA" id="ARBA00023098"/>
    </source>
</evidence>
<keyword evidence="1 5" id="KW-0378">Hydrolase</keyword>
<keyword evidence="6" id="KW-1185">Reference proteome</keyword>
<accession>N6U8J9</accession>
<protein>
    <submittedName>
        <fullName evidence="5">Putative dienelactone hydrolase</fullName>
    </submittedName>
</protein>
<dbReference type="PANTHER" id="PTHR10272:SF0">
    <property type="entry name" value="PLATELET-ACTIVATING FACTOR ACETYLHYDROLASE"/>
    <property type="match status" value="1"/>
</dbReference>
<evidence type="ECO:0000313" key="6">
    <source>
        <dbReference type="Proteomes" id="UP000012429"/>
    </source>
</evidence>
<evidence type="ECO:0000256" key="1">
    <source>
        <dbReference type="ARBA" id="ARBA00022801"/>
    </source>
</evidence>
<dbReference type="SUPFAM" id="SSF53474">
    <property type="entry name" value="alpha/beta-Hydrolases"/>
    <property type="match status" value="1"/>
</dbReference>
<dbReference type="STRING" id="363754.RHSP_10735"/>